<evidence type="ECO:0000256" key="3">
    <source>
        <dbReference type="ARBA" id="ARBA00022723"/>
    </source>
</evidence>
<name>A0A0U3Q854_9MICC</name>
<dbReference type="PROSITE" id="PS51257">
    <property type="entry name" value="PROKAR_LIPOPROTEIN"/>
    <property type="match status" value="1"/>
</dbReference>
<dbReference type="EMBL" id="CP013747">
    <property type="protein sequence ID" value="ALV42910.1"/>
    <property type="molecule type" value="Genomic_DNA"/>
</dbReference>
<evidence type="ECO:0000256" key="2">
    <source>
        <dbReference type="ARBA" id="ARBA00022448"/>
    </source>
</evidence>
<evidence type="ECO:0000313" key="8">
    <source>
        <dbReference type="Proteomes" id="UP000065151"/>
    </source>
</evidence>
<keyword evidence="2" id="KW-0813">Transport</keyword>
<feature type="signal peptide" evidence="6">
    <location>
        <begin position="1"/>
        <end position="23"/>
    </location>
</feature>
<dbReference type="GO" id="GO:0030313">
    <property type="term" value="C:cell envelope"/>
    <property type="evidence" value="ECO:0007669"/>
    <property type="project" value="UniProtKB-SubCell"/>
</dbReference>
<organism evidence="7">
    <name type="scientific">Pseudarthrobacter sulfonivorans</name>
    <dbReference type="NCBI Taxonomy" id="121292"/>
    <lineage>
        <taxon>Bacteria</taxon>
        <taxon>Bacillati</taxon>
        <taxon>Actinomycetota</taxon>
        <taxon>Actinomycetes</taxon>
        <taxon>Micrococcales</taxon>
        <taxon>Micrococcaceae</taxon>
        <taxon>Pseudarthrobacter</taxon>
    </lineage>
</organism>
<keyword evidence="4 6" id="KW-0732">Signal</keyword>
<gene>
    <name evidence="7" type="ORF">AU252_18550</name>
</gene>
<sequence>MRHPAAIRTSLAALAGVSLLLTACGSGGGAPSATSGPESSAGVVEVVASTNVYGDIAAIIGGDKVNVTSIITKTSQDPHSYEATAQDRLLVSKAELVIENGGGYDAFLHKMADDSNFPHSNIVTAVEVAGLAPEEGHTDSSSAASESADGHHHEHGEFNEHAWYSLDAMGKLADSLAAKLGELEPGSAALFTSNAATFKAGVDGLAVKLAALKANGTGAAVAVTEPVPLYLLEAAGLENKTPADYTAAIEEGSDVPPAVLKAATDLAGSKDIGFLAYNAQTEGPQTQALKKAAEAAGVPVIDFSETLPEGKTYLQWMTDNVDNVSKVLEKNS</sequence>
<keyword evidence="3" id="KW-0479">Metal-binding</keyword>
<dbReference type="PANTHER" id="PTHR42953:SF1">
    <property type="entry name" value="METAL-BINDING PROTEIN HI_0362-RELATED"/>
    <property type="match status" value="1"/>
</dbReference>
<dbReference type="Gene3D" id="3.40.50.1980">
    <property type="entry name" value="Nitrogenase molybdenum iron protein domain"/>
    <property type="match status" value="2"/>
</dbReference>
<evidence type="ECO:0000256" key="4">
    <source>
        <dbReference type="ARBA" id="ARBA00022729"/>
    </source>
</evidence>
<dbReference type="InterPro" id="IPR006127">
    <property type="entry name" value="ZnuA-like"/>
</dbReference>
<dbReference type="GO" id="GO:0046872">
    <property type="term" value="F:metal ion binding"/>
    <property type="evidence" value="ECO:0007669"/>
    <property type="project" value="UniProtKB-KW"/>
</dbReference>
<dbReference type="Pfam" id="PF01297">
    <property type="entry name" value="ZnuA"/>
    <property type="match status" value="1"/>
</dbReference>
<dbReference type="RefSeq" id="WP_058931983.1">
    <property type="nucleotide sequence ID" value="NZ_CP013747.1"/>
</dbReference>
<dbReference type="AlphaFoldDB" id="A0A0U3Q854"/>
<protein>
    <submittedName>
        <fullName evidence="7">ABC transporter substrate-binding protein</fullName>
    </submittedName>
</protein>
<reference evidence="7 8" key="1">
    <citation type="submission" date="2015-12" db="EMBL/GenBank/DDBJ databases">
        <authorList>
            <person name="Shamseldin A."/>
            <person name="Moawad H."/>
            <person name="Abd El-Rahim W.M."/>
            <person name="Sadowsky M.J."/>
        </authorList>
    </citation>
    <scope>NUCLEOTIDE SEQUENCE [LARGE SCALE GENOMIC DNA]</scope>
    <source>
        <strain evidence="7 8">Ar51</strain>
    </source>
</reference>
<feature type="region of interest" description="Disordered" evidence="5">
    <location>
        <begin position="133"/>
        <end position="155"/>
    </location>
</feature>
<dbReference type="PANTHER" id="PTHR42953">
    <property type="entry name" value="HIGH-AFFINITY ZINC UPTAKE SYSTEM PROTEIN ZNUA-RELATED"/>
    <property type="match status" value="1"/>
</dbReference>
<evidence type="ECO:0000256" key="5">
    <source>
        <dbReference type="SAM" id="MobiDB-lite"/>
    </source>
</evidence>
<dbReference type="STRING" id="121292.AU252_18550"/>
<comment type="subcellular location">
    <subcellularLocation>
        <location evidence="1">Cell envelope</location>
    </subcellularLocation>
</comment>
<dbReference type="GO" id="GO:0030001">
    <property type="term" value="P:metal ion transport"/>
    <property type="evidence" value="ECO:0007669"/>
    <property type="project" value="InterPro"/>
</dbReference>
<accession>A0A0U3Q854</accession>
<dbReference type="InterPro" id="IPR050492">
    <property type="entry name" value="Bact_metal-bind_prot9"/>
</dbReference>
<evidence type="ECO:0000256" key="6">
    <source>
        <dbReference type="SAM" id="SignalP"/>
    </source>
</evidence>
<feature type="chain" id="PRO_5038609749" evidence="6">
    <location>
        <begin position="24"/>
        <end position="332"/>
    </location>
</feature>
<proteinExistence type="predicted"/>
<evidence type="ECO:0000313" key="7">
    <source>
        <dbReference type="EMBL" id="ALV42910.1"/>
    </source>
</evidence>
<dbReference type="Proteomes" id="UP000065151">
    <property type="component" value="Chromosome"/>
</dbReference>
<dbReference type="KEGG" id="psul:AU252_18550"/>
<dbReference type="SUPFAM" id="SSF53807">
    <property type="entry name" value="Helical backbone' metal receptor"/>
    <property type="match status" value="1"/>
</dbReference>
<evidence type="ECO:0000256" key="1">
    <source>
        <dbReference type="ARBA" id="ARBA00004196"/>
    </source>
</evidence>